<protein>
    <submittedName>
        <fullName evidence="2">Cytochrome c556</fullName>
    </submittedName>
</protein>
<dbReference type="GO" id="GO:0009055">
    <property type="term" value="F:electron transfer activity"/>
    <property type="evidence" value="ECO:0007669"/>
    <property type="project" value="InterPro"/>
</dbReference>
<evidence type="ECO:0000313" key="3">
    <source>
        <dbReference type="Proteomes" id="UP000199377"/>
    </source>
</evidence>
<dbReference type="PROSITE" id="PS51009">
    <property type="entry name" value="CYTCII"/>
    <property type="match status" value="1"/>
</dbReference>
<dbReference type="Pfam" id="PF01322">
    <property type="entry name" value="Cytochrom_C_2"/>
    <property type="match status" value="1"/>
</dbReference>
<reference evidence="2 3" key="1">
    <citation type="submission" date="2016-10" db="EMBL/GenBank/DDBJ databases">
        <authorList>
            <person name="de Groot N.N."/>
        </authorList>
    </citation>
    <scope>NUCLEOTIDE SEQUENCE [LARGE SCALE GENOMIC DNA]</scope>
    <source>
        <strain evidence="2 3">CGMCC 1.11030</strain>
    </source>
</reference>
<dbReference type="STRING" id="1114924.SAMN05216258_105139"/>
<dbReference type="InterPro" id="IPR002321">
    <property type="entry name" value="Cyt_c_II"/>
</dbReference>
<dbReference type="OrthoDB" id="7596534at2"/>
<evidence type="ECO:0000313" key="2">
    <source>
        <dbReference type="EMBL" id="SFI22291.1"/>
    </source>
</evidence>
<feature type="chain" id="PRO_5011532544" evidence="1">
    <location>
        <begin position="27"/>
        <end position="157"/>
    </location>
</feature>
<dbReference type="GO" id="GO:0005506">
    <property type="term" value="F:iron ion binding"/>
    <property type="evidence" value="ECO:0007669"/>
    <property type="project" value="InterPro"/>
</dbReference>
<dbReference type="RefSeq" id="WP_092859984.1">
    <property type="nucleotide sequence ID" value="NZ_FOQH01000005.1"/>
</dbReference>
<accession>A0A1I3GGM4</accession>
<keyword evidence="3" id="KW-1185">Reference proteome</keyword>
<gene>
    <name evidence="2" type="ORF">SAMN05216258_105139</name>
</gene>
<dbReference type="AlphaFoldDB" id="A0A1I3GGM4"/>
<dbReference type="Proteomes" id="UP000199377">
    <property type="component" value="Unassembled WGS sequence"/>
</dbReference>
<sequence>MPRKSRLIASTLVAAIAAAGFGFAQAADVEPRIDDPISLRQNMMKDAGAAVGIMGAIAKGEAEFEPRAVKAALLTLNAVALGFPSQFPEGAISEASEAAPAIWEDRAGFEAAAAKFIADSQQAKTMPATNADEMKAAMGVVASNCRACHEKYRVQKN</sequence>
<evidence type="ECO:0000256" key="1">
    <source>
        <dbReference type="SAM" id="SignalP"/>
    </source>
</evidence>
<dbReference type="GO" id="GO:0022900">
    <property type="term" value="P:electron transport chain"/>
    <property type="evidence" value="ECO:0007669"/>
    <property type="project" value="InterPro"/>
</dbReference>
<dbReference type="SUPFAM" id="SSF47175">
    <property type="entry name" value="Cytochromes"/>
    <property type="match status" value="1"/>
</dbReference>
<proteinExistence type="predicted"/>
<organism evidence="2 3">
    <name type="scientific">Albimonas pacifica</name>
    <dbReference type="NCBI Taxonomy" id="1114924"/>
    <lineage>
        <taxon>Bacteria</taxon>
        <taxon>Pseudomonadati</taxon>
        <taxon>Pseudomonadota</taxon>
        <taxon>Alphaproteobacteria</taxon>
        <taxon>Rhodobacterales</taxon>
        <taxon>Paracoccaceae</taxon>
        <taxon>Albimonas</taxon>
    </lineage>
</organism>
<feature type="signal peptide" evidence="1">
    <location>
        <begin position="1"/>
        <end position="26"/>
    </location>
</feature>
<dbReference type="GO" id="GO:0020037">
    <property type="term" value="F:heme binding"/>
    <property type="evidence" value="ECO:0007669"/>
    <property type="project" value="InterPro"/>
</dbReference>
<dbReference type="EMBL" id="FOQH01000005">
    <property type="protein sequence ID" value="SFI22291.1"/>
    <property type="molecule type" value="Genomic_DNA"/>
</dbReference>
<dbReference type="Gene3D" id="1.20.120.10">
    <property type="entry name" value="Cytochrome c/b562"/>
    <property type="match status" value="1"/>
</dbReference>
<keyword evidence="1" id="KW-0732">Signal</keyword>
<dbReference type="InterPro" id="IPR010980">
    <property type="entry name" value="Cyt_c/b562"/>
</dbReference>
<name>A0A1I3GGM4_9RHOB</name>